<organism evidence="2 3">
    <name type="scientific">Burkholderia pseudomallei (strain 1106a)</name>
    <dbReference type="NCBI Taxonomy" id="357348"/>
    <lineage>
        <taxon>Bacteria</taxon>
        <taxon>Pseudomonadati</taxon>
        <taxon>Pseudomonadota</taxon>
        <taxon>Betaproteobacteria</taxon>
        <taxon>Burkholderiales</taxon>
        <taxon>Burkholderiaceae</taxon>
        <taxon>Burkholderia</taxon>
        <taxon>pseudomallei group</taxon>
    </lineage>
</organism>
<dbReference type="AlphaFoldDB" id="A3NRT3"/>
<accession>A3NRT3</accession>
<sequence length="40" mass="4356">MHRLRTAAARSRIVRGGPRTTPAPGGRAFIVERGLAETLR</sequence>
<name>A3NRT3_BURP0</name>
<dbReference type="Proteomes" id="UP000006738">
    <property type="component" value="Chromosome I"/>
</dbReference>
<reference evidence="2 3" key="1">
    <citation type="submission" date="2007-02" db="EMBL/GenBank/DDBJ databases">
        <authorList>
            <person name="DeShazer D."/>
            <person name="Woods D.E."/>
            <person name="Nierman W.C."/>
        </authorList>
    </citation>
    <scope>NUCLEOTIDE SEQUENCE [LARGE SCALE GENOMIC DNA]</scope>
    <source>
        <strain evidence="2 3">1106a</strain>
    </source>
</reference>
<dbReference type="EMBL" id="CP000572">
    <property type="protein sequence ID" value="ABN91806.1"/>
    <property type="molecule type" value="Genomic_DNA"/>
</dbReference>
<feature type="compositionally biased region" description="Low complexity" evidence="1">
    <location>
        <begin position="15"/>
        <end position="26"/>
    </location>
</feature>
<feature type="region of interest" description="Disordered" evidence="1">
    <location>
        <begin position="1"/>
        <end position="26"/>
    </location>
</feature>
<dbReference type="HOGENOM" id="CLU_3286227_0_0_4"/>
<evidence type="ECO:0000256" key="1">
    <source>
        <dbReference type="SAM" id="MobiDB-lite"/>
    </source>
</evidence>
<dbReference type="KEGG" id="bpl:BURPS1106A_0772"/>
<proteinExistence type="predicted"/>
<evidence type="ECO:0000313" key="3">
    <source>
        <dbReference type="Proteomes" id="UP000006738"/>
    </source>
</evidence>
<gene>
    <name evidence="2" type="ordered locus">BURPS1106A_0772</name>
</gene>
<protein>
    <submittedName>
        <fullName evidence="2">Uncharacterized protein</fullName>
    </submittedName>
</protein>
<evidence type="ECO:0000313" key="2">
    <source>
        <dbReference type="EMBL" id="ABN91806.1"/>
    </source>
</evidence>